<evidence type="ECO:0000313" key="2">
    <source>
        <dbReference type="Proteomes" id="UP000594260"/>
    </source>
</evidence>
<dbReference type="KEGG" id="vde:111255261"/>
<proteinExistence type="predicted"/>
<dbReference type="GeneID" id="111255261"/>
<accession>A0A7M7L2A1</accession>
<dbReference type="EnsemblMetazoa" id="XM_022817027">
    <property type="protein sequence ID" value="XP_022672762"/>
    <property type="gene ID" value="LOC111255261"/>
</dbReference>
<dbReference type="RefSeq" id="XP_022672761.1">
    <property type="nucleotide sequence ID" value="XM_022817026.1"/>
</dbReference>
<dbReference type="RefSeq" id="XP_022672762.1">
    <property type="nucleotide sequence ID" value="XM_022817027.1"/>
</dbReference>
<protein>
    <submittedName>
        <fullName evidence="1">Uncharacterized protein</fullName>
    </submittedName>
</protein>
<name>A0A7M7L2A1_VARDE</name>
<dbReference type="AlphaFoldDB" id="A0A7M7L2A1"/>
<organism evidence="1 2">
    <name type="scientific">Varroa destructor</name>
    <name type="common">Honeybee mite</name>
    <dbReference type="NCBI Taxonomy" id="109461"/>
    <lineage>
        <taxon>Eukaryota</taxon>
        <taxon>Metazoa</taxon>
        <taxon>Ecdysozoa</taxon>
        <taxon>Arthropoda</taxon>
        <taxon>Chelicerata</taxon>
        <taxon>Arachnida</taxon>
        <taxon>Acari</taxon>
        <taxon>Parasitiformes</taxon>
        <taxon>Mesostigmata</taxon>
        <taxon>Gamasina</taxon>
        <taxon>Dermanyssoidea</taxon>
        <taxon>Varroidae</taxon>
        <taxon>Varroa</taxon>
    </lineage>
</organism>
<dbReference type="EnsemblMetazoa" id="XM_022817026">
    <property type="protein sequence ID" value="XP_022672761"/>
    <property type="gene ID" value="LOC111255261"/>
</dbReference>
<dbReference type="Proteomes" id="UP000594260">
    <property type="component" value="Unplaced"/>
</dbReference>
<evidence type="ECO:0000313" key="1">
    <source>
        <dbReference type="EnsemblMetazoa" id="XP_022672761"/>
    </source>
</evidence>
<dbReference type="InParanoid" id="A0A7M7L2A1"/>
<keyword evidence="2" id="KW-1185">Reference proteome</keyword>
<reference evidence="1" key="1">
    <citation type="submission" date="2021-01" db="UniProtKB">
        <authorList>
            <consortium name="EnsemblMetazoa"/>
        </authorList>
    </citation>
    <scope>IDENTIFICATION</scope>
</reference>
<sequence>MASATCQHAFAEPVDKLLAKTLQAKPLPEALKKHHSSYRLEGKDDDGDIEMIDVSGQSVTDHQAGESFKKLREPAHLYGVAGSDLDVCINFLKLVKVHAETAGPRCTLYCTELEYHLKIYDGLVERSFLLPNDCYFPYSRDFKSRVKTYLEPTVKLKFLKMIGLHFSHGYRLAISHNQQRVEVSIDGTNQDDSIDAPTTTPFRLSPFENLWCVLYEENRYTHKLEWIGSAIKNFEDLLSKQTFMIHFETGISLIFKTEICTEHITYGPGILFRPLKKLNRHSQGI</sequence>